<dbReference type="InterPro" id="IPR006638">
    <property type="entry name" value="Elp3/MiaA/NifB-like_rSAM"/>
</dbReference>
<dbReference type="SFLD" id="SFLDF00562">
    <property type="entry name" value="HemN-like__clustered_with_heat"/>
    <property type="match status" value="1"/>
</dbReference>
<dbReference type="SFLD" id="SFLDS00029">
    <property type="entry name" value="Radical_SAM"/>
    <property type="match status" value="1"/>
</dbReference>
<name>A0A1H9Q7U8_9ACTN</name>
<evidence type="ECO:0000313" key="11">
    <source>
        <dbReference type="EMBL" id="SER56510.1"/>
    </source>
</evidence>
<dbReference type="Pfam" id="PF06969">
    <property type="entry name" value="HemN_C"/>
    <property type="match status" value="1"/>
</dbReference>
<organism evidence="11 12">
    <name type="scientific">Propionibacterium cyclohexanicum</name>
    <dbReference type="NCBI Taxonomy" id="64702"/>
    <lineage>
        <taxon>Bacteria</taxon>
        <taxon>Bacillati</taxon>
        <taxon>Actinomycetota</taxon>
        <taxon>Actinomycetes</taxon>
        <taxon>Propionibacteriales</taxon>
        <taxon>Propionibacteriaceae</taxon>
        <taxon>Propionibacterium</taxon>
    </lineage>
</organism>
<evidence type="ECO:0000256" key="2">
    <source>
        <dbReference type="ARBA" id="ARBA00017228"/>
    </source>
</evidence>
<dbReference type="GO" id="GO:0051539">
    <property type="term" value="F:4 iron, 4 sulfur cluster binding"/>
    <property type="evidence" value="ECO:0007669"/>
    <property type="project" value="UniProtKB-UniRule"/>
</dbReference>
<dbReference type="InterPro" id="IPR007197">
    <property type="entry name" value="rSAM"/>
</dbReference>
<dbReference type="PANTHER" id="PTHR13932:SF5">
    <property type="entry name" value="RADICAL S-ADENOSYL METHIONINE DOMAIN-CONTAINING PROTEIN 1, MITOCHONDRIAL"/>
    <property type="match status" value="1"/>
</dbReference>
<dbReference type="SFLD" id="SFLDG01065">
    <property type="entry name" value="anaerobic_coproporphyrinogen-I"/>
    <property type="match status" value="1"/>
</dbReference>
<comment type="subcellular location">
    <subcellularLocation>
        <location evidence="9">Cytoplasm</location>
    </subcellularLocation>
</comment>
<dbReference type="InterPro" id="IPR058240">
    <property type="entry name" value="rSAM_sf"/>
</dbReference>
<dbReference type="PANTHER" id="PTHR13932">
    <property type="entry name" value="COPROPORPHYRINIGEN III OXIDASE"/>
    <property type="match status" value="1"/>
</dbReference>
<dbReference type="GO" id="GO:0006779">
    <property type="term" value="P:porphyrin-containing compound biosynthetic process"/>
    <property type="evidence" value="ECO:0007669"/>
    <property type="project" value="InterPro"/>
</dbReference>
<proteinExistence type="inferred from homology"/>
<sequence>MPAVTGSARSEDARLPLERLVAHPGRQLSCYVHVPFCATRCGYCDFNTYTASQLPGMQVGEYVAAALTEIELARQTLGAGAPALSTVFFGGGTPTMASDQQLAVVLAALRERFGLAPGAEVSLEANPETLDESRLEALLAAGFTRLSLGMQSADEQVLATLDRHHTPGRALQVARWAHAAGFTDVSLDLIYGTPGESMASWQASLEAAVSVDPEHVSAYSLIVEPGTAMARKVRRGELPAPDDDDQADKYLLAERLLDAAGLGNYEISNWARPGHEARHNLAYWHSDDWWGIGPGAHSHLDGVRWWNVKHPMRYATMLSRRRLPVEGHELLDAATRHEERVLLELRLRDGLPLAELDETERARMSPQLDRGLVVEHDGRFRLTVAGRLLADAVTRDVLG</sequence>
<keyword evidence="12" id="KW-1185">Reference proteome</keyword>
<protein>
    <recommendedName>
        <fullName evidence="2 9">Heme chaperone HemW</fullName>
    </recommendedName>
</protein>
<dbReference type="AlphaFoldDB" id="A0A1H9Q7U8"/>
<keyword evidence="5 9" id="KW-0479">Metal-binding</keyword>
<dbReference type="CDD" id="cd01335">
    <property type="entry name" value="Radical_SAM"/>
    <property type="match status" value="1"/>
</dbReference>
<evidence type="ECO:0000256" key="6">
    <source>
        <dbReference type="ARBA" id="ARBA00023004"/>
    </source>
</evidence>
<evidence type="ECO:0000313" key="12">
    <source>
        <dbReference type="Proteomes" id="UP000198815"/>
    </source>
</evidence>
<evidence type="ECO:0000256" key="5">
    <source>
        <dbReference type="ARBA" id="ARBA00022723"/>
    </source>
</evidence>
<reference evidence="11 12" key="1">
    <citation type="submission" date="2016-10" db="EMBL/GenBank/DDBJ databases">
        <authorList>
            <person name="de Groot N.N."/>
        </authorList>
    </citation>
    <scope>NUCLEOTIDE SEQUENCE [LARGE SCALE GENOMIC DNA]</scope>
    <source>
        <strain evidence="11 12">DSM 16859</strain>
    </source>
</reference>
<dbReference type="GO" id="GO:0046872">
    <property type="term" value="F:metal ion binding"/>
    <property type="evidence" value="ECO:0007669"/>
    <property type="project" value="UniProtKB-UniRule"/>
</dbReference>
<dbReference type="InterPro" id="IPR034505">
    <property type="entry name" value="Coproporphyrinogen-III_oxidase"/>
</dbReference>
<dbReference type="OrthoDB" id="9808022at2"/>
<dbReference type="Pfam" id="PF04055">
    <property type="entry name" value="Radical_SAM"/>
    <property type="match status" value="1"/>
</dbReference>
<dbReference type="InterPro" id="IPR004559">
    <property type="entry name" value="HemW-like"/>
</dbReference>
<dbReference type="SFLD" id="SFLDG01082">
    <property type="entry name" value="B12-binding_domain_containing"/>
    <property type="match status" value="1"/>
</dbReference>
<keyword evidence="6 9" id="KW-0408">Iron</keyword>
<feature type="domain" description="Radical SAM core" evidence="10">
    <location>
        <begin position="22"/>
        <end position="262"/>
    </location>
</feature>
<dbReference type="STRING" id="64702.SAMN05443377_102182"/>
<dbReference type="SMART" id="SM00729">
    <property type="entry name" value="Elp3"/>
    <property type="match status" value="1"/>
</dbReference>
<keyword evidence="4 9" id="KW-0949">S-adenosyl-L-methionine</keyword>
<keyword evidence="8 9" id="KW-0143">Chaperone</keyword>
<dbReference type="SUPFAM" id="SSF102114">
    <property type="entry name" value="Radical SAM enzymes"/>
    <property type="match status" value="1"/>
</dbReference>
<dbReference type="GO" id="GO:0004109">
    <property type="term" value="F:coproporphyrinogen oxidase activity"/>
    <property type="evidence" value="ECO:0007669"/>
    <property type="project" value="InterPro"/>
</dbReference>
<evidence type="ECO:0000256" key="7">
    <source>
        <dbReference type="ARBA" id="ARBA00023014"/>
    </source>
</evidence>
<dbReference type="Gene3D" id="3.20.20.70">
    <property type="entry name" value="Aldolase class I"/>
    <property type="match status" value="1"/>
</dbReference>
<keyword evidence="9" id="KW-0963">Cytoplasm</keyword>
<evidence type="ECO:0000256" key="8">
    <source>
        <dbReference type="ARBA" id="ARBA00023186"/>
    </source>
</evidence>
<dbReference type="InterPro" id="IPR010723">
    <property type="entry name" value="HemN_C"/>
</dbReference>
<accession>A0A1H9Q7U8</accession>
<dbReference type="InterPro" id="IPR013785">
    <property type="entry name" value="Aldolase_TIM"/>
</dbReference>
<evidence type="ECO:0000256" key="1">
    <source>
        <dbReference type="ARBA" id="ARBA00006100"/>
    </source>
</evidence>
<dbReference type="NCBIfam" id="TIGR00539">
    <property type="entry name" value="hemN_rel"/>
    <property type="match status" value="1"/>
</dbReference>
<dbReference type="SFLD" id="SFLDF00288">
    <property type="entry name" value="HemN-like__clustered_with_nucl"/>
    <property type="match status" value="1"/>
</dbReference>
<evidence type="ECO:0000259" key="10">
    <source>
        <dbReference type="PROSITE" id="PS51918"/>
    </source>
</evidence>
<evidence type="ECO:0000256" key="3">
    <source>
        <dbReference type="ARBA" id="ARBA00022617"/>
    </source>
</evidence>
<gene>
    <name evidence="11" type="ORF">SAMN05443377_102182</name>
</gene>
<dbReference type="EMBL" id="FOGZ01000002">
    <property type="protein sequence ID" value="SER56510.1"/>
    <property type="molecule type" value="Genomic_DNA"/>
</dbReference>
<comment type="similarity">
    <text evidence="1">Belongs to the anaerobic coproporphyrinogen-III oxidase family. HemW subfamily.</text>
</comment>
<dbReference type="Proteomes" id="UP000198815">
    <property type="component" value="Unassembled WGS sequence"/>
</dbReference>
<keyword evidence="3 9" id="KW-0349">Heme</keyword>
<evidence type="ECO:0000256" key="9">
    <source>
        <dbReference type="RuleBase" id="RU364116"/>
    </source>
</evidence>
<comment type="function">
    <text evidence="9">Probably acts as a heme chaperone, transferring heme to an unknown acceptor. Binds one molecule of heme per monomer, possibly covalently. Binds 1 [4Fe-4S] cluster. The cluster is coordinated with 3 cysteines and an exchangeable S-adenosyl-L-methionine.</text>
</comment>
<evidence type="ECO:0000256" key="4">
    <source>
        <dbReference type="ARBA" id="ARBA00022691"/>
    </source>
</evidence>
<keyword evidence="9" id="KW-0004">4Fe-4S</keyword>
<dbReference type="PROSITE" id="PS51918">
    <property type="entry name" value="RADICAL_SAM"/>
    <property type="match status" value="1"/>
</dbReference>
<keyword evidence="7 9" id="KW-0411">Iron-sulfur</keyword>
<dbReference type="GO" id="GO:0005737">
    <property type="term" value="C:cytoplasm"/>
    <property type="evidence" value="ECO:0007669"/>
    <property type="project" value="UniProtKB-SubCell"/>
</dbReference>